<accession>A0A1I0RF07</accession>
<proteinExistence type="predicted"/>
<organism evidence="3 4">
    <name type="scientific">Chitinophaga arvensicola</name>
    <dbReference type="NCBI Taxonomy" id="29529"/>
    <lineage>
        <taxon>Bacteria</taxon>
        <taxon>Pseudomonadati</taxon>
        <taxon>Bacteroidota</taxon>
        <taxon>Chitinophagia</taxon>
        <taxon>Chitinophagales</taxon>
        <taxon>Chitinophagaceae</taxon>
        <taxon>Chitinophaga</taxon>
    </lineage>
</organism>
<dbReference type="Pfam" id="PF20736">
    <property type="entry name" value="Glyco_hydro127M"/>
    <property type="match status" value="1"/>
</dbReference>
<dbReference type="InterPro" id="IPR049046">
    <property type="entry name" value="Beta-AFase-like_GH127_middle"/>
</dbReference>
<dbReference type="Pfam" id="PF07944">
    <property type="entry name" value="Beta-AFase-like_GH127_cat"/>
    <property type="match status" value="1"/>
</dbReference>
<gene>
    <name evidence="3" type="ORF">SAMN04488122_2736</name>
</gene>
<dbReference type="PANTHER" id="PTHR31151:SF0">
    <property type="entry name" value="PROLINE-TRNA LIGASE (DUF1680)"/>
    <property type="match status" value="1"/>
</dbReference>
<reference evidence="4" key="1">
    <citation type="submission" date="2016-10" db="EMBL/GenBank/DDBJ databases">
        <authorList>
            <person name="Varghese N."/>
            <person name="Submissions S."/>
        </authorList>
    </citation>
    <scope>NUCLEOTIDE SEQUENCE [LARGE SCALE GENOMIC DNA]</scope>
    <source>
        <strain evidence="4">DSM 3695</strain>
    </source>
</reference>
<evidence type="ECO:0000259" key="2">
    <source>
        <dbReference type="Pfam" id="PF20736"/>
    </source>
</evidence>
<dbReference type="InterPro" id="IPR012878">
    <property type="entry name" value="Beta-AFase-like_GH127_cat"/>
</dbReference>
<dbReference type="SUPFAM" id="SSF48208">
    <property type="entry name" value="Six-hairpin glycosidases"/>
    <property type="match status" value="1"/>
</dbReference>
<feature type="domain" description="Non-reducing end beta-L-arabinofuranosidase-like GH127 catalytic" evidence="1">
    <location>
        <begin position="82"/>
        <end position="405"/>
    </location>
</feature>
<name>A0A1I0RF07_9BACT</name>
<dbReference type="GO" id="GO:0005975">
    <property type="term" value="P:carbohydrate metabolic process"/>
    <property type="evidence" value="ECO:0007669"/>
    <property type="project" value="InterPro"/>
</dbReference>
<feature type="domain" description="Non-reducing end beta-L-arabinofuranosidase-like GH127 middle" evidence="2">
    <location>
        <begin position="417"/>
        <end position="512"/>
    </location>
</feature>
<dbReference type="InterPro" id="IPR008928">
    <property type="entry name" value="6-hairpin_glycosidase_sf"/>
</dbReference>
<dbReference type="STRING" id="29529.SAMN04488122_2736"/>
<evidence type="ECO:0000313" key="4">
    <source>
        <dbReference type="Proteomes" id="UP000199310"/>
    </source>
</evidence>
<dbReference type="AlphaFoldDB" id="A0A1I0RF07"/>
<sequence length="661" mass="74803">MLMGLAFQTTAQKKPTPAYVYNRAPLYQKTYTTLPLGAITPQGWLRTVLVQQKNGATGQLDKLYPLVMNQRNGWLGGDGDQWERGPYWIDGLLPLAYLLKDRELIAKVKPWVEWSIKSQQPDGYFGPAKDYPSEPGVQRDNSRDWWPKMVMLKVLKQYYDATADPRIITLMSNYFRYQLKELPAHPLDHWTFWARYRAGDNLMVVYWLYNITGDAYLLDLAELLHKQTFDYTQAFMHSDLLSTSGSIHGVNLAQGIKEPMIYYQQHPDSIYRKATAKGFDDLRRFNGMAHGLYGGDEALHGNNPTQGSELCTAVEMMFSLESILEVSGEVRYADQLEKIAFNTLPSQITEDFMSRQYFQQANQVMATRHIRNFDVNHSGTDLCYGLLSGYPCCTSNMHQGWPKFAQNLWYATADSGIAALLYAPSEVQVTVAGNIPVTVKETTQYPFEEAVTFTIRTPQLATFPLHLRIPAWCKQGTVKVNGKVVKEAAGNQVVQIARTWQSGDVVELSLPMHLYQQTWFENSLSIERGPITYALQIGEKVTPVKNDKDPVDYGASYLEVRPLTPWNYALIATPDDQLAARYKVVKNGAPAAWPWAAGQVPISLKTTAKRIPSWQLYNEMTGPIPYSITYGMETGQEEEITLIPYGSTKLRISQFPVVGGR</sequence>
<keyword evidence="4" id="KW-1185">Reference proteome</keyword>
<dbReference type="Proteomes" id="UP000199310">
    <property type="component" value="Unassembled WGS sequence"/>
</dbReference>
<dbReference type="PANTHER" id="PTHR31151">
    <property type="entry name" value="PROLINE-TRNA LIGASE (DUF1680)"/>
    <property type="match status" value="1"/>
</dbReference>
<evidence type="ECO:0000259" key="1">
    <source>
        <dbReference type="Pfam" id="PF07944"/>
    </source>
</evidence>
<protein>
    <submittedName>
        <fullName evidence="3">DUF1680 family protein</fullName>
    </submittedName>
</protein>
<evidence type="ECO:0000313" key="3">
    <source>
        <dbReference type="EMBL" id="SEW39347.1"/>
    </source>
</evidence>
<dbReference type="EMBL" id="FOJG01000001">
    <property type="protein sequence ID" value="SEW39347.1"/>
    <property type="molecule type" value="Genomic_DNA"/>
</dbReference>